<keyword evidence="3" id="KW-1185">Reference proteome</keyword>
<proteinExistence type="predicted"/>
<feature type="transmembrane region" description="Helical" evidence="1">
    <location>
        <begin position="122"/>
        <end position="145"/>
    </location>
</feature>
<comment type="caution">
    <text evidence="2">The sequence shown here is derived from an EMBL/GenBank/DDBJ whole genome shotgun (WGS) entry which is preliminary data.</text>
</comment>
<sequence>MIESPIFWIAVALTLGMGVRGFLQGFSHSLFRLQLLVLALVITGALLAPAVAITRTWFDWPSYFHQLVVGGLMFGLFYSAGCSLLTRMLKPKAEPKPCADSDVDETVVNSADAAKLGFGSRLMGMIVGLLAGAAMAAIIAFLAGVKPDFDQLRKHSTLLDESTSLSDYGYETDAFDTPSELPVSQLINAIVLSPLKGVKLLQKISLQPEFTQLLTSPSAQHLLLDRDVFALTEDPTFDQLIATAPVKDLWALQRELEALTDRQLEQETAAQLVDAYHRINRVKSHPRVAEMLADTEFRRYLQTADLASLTKDTRVLELGDVIIGAR</sequence>
<protein>
    <recommendedName>
        <fullName evidence="4">CvpA family protein</fullName>
    </recommendedName>
</protein>
<dbReference type="EMBL" id="JBHSCX010000001">
    <property type="protein sequence ID" value="MFC4360869.1"/>
    <property type="molecule type" value="Genomic_DNA"/>
</dbReference>
<organism evidence="2 3">
    <name type="scientific">Simiduia curdlanivorans</name>
    <dbReference type="NCBI Taxonomy" id="1492769"/>
    <lineage>
        <taxon>Bacteria</taxon>
        <taxon>Pseudomonadati</taxon>
        <taxon>Pseudomonadota</taxon>
        <taxon>Gammaproteobacteria</taxon>
        <taxon>Cellvibrionales</taxon>
        <taxon>Cellvibrionaceae</taxon>
        <taxon>Simiduia</taxon>
    </lineage>
</organism>
<name>A0ABV8UZX3_9GAMM</name>
<feature type="transmembrane region" description="Helical" evidence="1">
    <location>
        <begin position="35"/>
        <end position="58"/>
    </location>
</feature>
<dbReference type="RefSeq" id="WP_290264799.1">
    <property type="nucleotide sequence ID" value="NZ_JAUFQG010000006.1"/>
</dbReference>
<evidence type="ECO:0000313" key="2">
    <source>
        <dbReference type="EMBL" id="MFC4360869.1"/>
    </source>
</evidence>
<gene>
    <name evidence="2" type="ORF">ACFOX3_01075</name>
</gene>
<keyword evidence="1" id="KW-0472">Membrane</keyword>
<accession>A0ABV8UZX3</accession>
<evidence type="ECO:0000313" key="3">
    <source>
        <dbReference type="Proteomes" id="UP001595840"/>
    </source>
</evidence>
<reference evidence="3" key="1">
    <citation type="journal article" date="2019" name="Int. J. Syst. Evol. Microbiol.">
        <title>The Global Catalogue of Microorganisms (GCM) 10K type strain sequencing project: providing services to taxonomists for standard genome sequencing and annotation.</title>
        <authorList>
            <consortium name="The Broad Institute Genomics Platform"/>
            <consortium name="The Broad Institute Genome Sequencing Center for Infectious Disease"/>
            <person name="Wu L."/>
            <person name="Ma J."/>
        </authorList>
    </citation>
    <scope>NUCLEOTIDE SEQUENCE [LARGE SCALE GENOMIC DNA]</scope>
    <source>
        <strain evidence="3">CECT 8570</strain>
    </source>
</reference>
<feature type="transmembrane region" description="Helical" evidence="1">
    <location>
        <begin position="64"/>
        <end position="86"/>
    </location>
</feature>
<evidence type="ECO:0008006" key="4">
    <source>
        <dbReference type="Google" id="ProtNLM"/>
    </source>
</evidence>
<feature type="transmembrane region" description="Helical" evidence="1">
    <location>
        <begin position="6"/>
        <end position="23"/>
    </location>
</feature>
<keyword evidence="1" id="KW-0812">Transmembrane</keyword>
<keyword evidence="1" id="KW-1133">Transmembrane helix</keyword>
<evidence type="ECO:0000256" key="1">
    <source>
        <dbReference type="SAM" id="Phobius"/>
    </source>
</evidence>
<dbReference type="Proteomes" id="UP001595840">
    <property type="component" value="Unassembled WGS sequence"/>
</dbReference>